<dbReference type="Pfam" id="PF04263">
    <property type="entry name" value="TPK_catalytic"/>
    <property type="match status" value="1"/>
</dbReference>
<gene>
    <name evidence="8" type="ORF">CMN54_07120</name>
</gene>
<proteinExistence type="predicted"/>
<dbReference type="GO" id="GO:0009229">
    <property type="term" value="P:thiamine diphosphate biosynthetic process"/>
    <property type="evidence" value="ECO:0007669"/>
    <property type="project" value="InterPro"/>
</dbReference>
<evidence type="ECO:0000256" key="1">
    <source>
        <dbReference type="ARBA" id="ARBA00022679"/>
    </source>
</evidence>
<dbReference type="Proteomes" id="UP000226525">
    <property type="component" value="Unassembled WGS sequence"/>
</dbReference>
<feature type="domain" description="Thiamin pyrophosphokinase catalytic" evidence="6">
    <location>
        <begin position="25"/>
        <end position="123"/>
    </location>
</feature>
<dbReference type="AlphaFoldDB" id="A0A2D6YJ94"/>
<dbReference type="CDD" id="cd07995">
    <property type="entry name" value="TPK"/>
    <property type="match status" value="1"/>
</dbReference>
<dbReference type="PANTHER" id="PTHR41299:SF1">
    <property type="entry name" value="THIAMINE PYROPHOSPHOKINASE"/>
    <property type="match status" value="1"/>
</dbReference>
<dbReference type="GO" id="GO:0005524">
    <property type="term" value="F:ATP binding"/>
    <property type="evidence" value="ECO:0007669"/>
    <property type="project" value="UniProtKB-KW"/>
</dbReference>
<evidence type="ECO:0000259" key="7">
    <source>
        <dbReference type="Pfam" id="PF04265"/>
    </source>
</evidence>
<evidence type="ECO:0000256" key="4">
    <source>
        <dbReference type="ARBA" id="ARBA00022840"/>
    </source>
</evidence>
<evidence type="ECO:0000313" key="8">
    <source>
        <dbReference type="EMBL" id="MAH63202.1"/>
    </source>
</evidence>
<sequence length="218" mass="23931">MDIRPNSRTALVVGNGKTPSRSLLAQFWDTVDLRIGADGGANRLLSLDLKPDFVVGDLDSLTETNRKQFQASQLHLIDDQETNDVSKVLEFCLQRGSKVIHLLGMQGNRTDHFMACLNSCFGFRNLLQISLWNDAERIDMSTGRWSAVLPLGTTVSLLPVFGPVTEIISWGLDYALAGRSLHPGKPPSGVSNLSVEPDVRIEFSGGTLLVITQLKKIE</sequence>
<comment type="caution">
    <text evidence="8">The sequence shown here is derived from an EMBL/GenBank/DDBJ whole genome shotgun (WGS) entry which is preliminary data.</text>
</comment>
<reference evidence="9" key="1">
    <citation type="submission" date="2017-09" db="EMBL/GenBank/DDBJ databases">
        <title>The Reconstruction of 2,631 Draft Metagenome-Assembled Genomes from the Global Oceans.</title>
        <authorList>
            <person name="Tully B.J."/>
            <person name="Graham E.D."/>
            <person name="Heidelberg J.F."/>
        </authorList>
    </citation>
    <scope>NUCLEOTIDE SEQUENCE [LARGE SCALE GENOMIC DNA]</scope>
</reference>
<dbReference type="Pfam" id="PF04265">
    <property type="entry name" value="TPK_B1_binding"/>
    <property type="match status" value="1"/>
</dbReference>
<dbReference type="InterPro" id="IPR007373">
    <property type="entry name" value="Thiamin_PyroPKinase_B1-bd"/>
</dbReference>
<dbReference type="PANTHER" id="PTHR41299">
    <property type="entry name" value="THIAMINE PYROPHOSPHOKINASE"/>
    <property type="match status" value="1"/>
</dbReference>
<dbReference type="InterPro" id="IPR006282">
    <property type="entry name" value="Thi_PPkinase"/>
</dbReference>
<evidence type="ECO:0000256" key="2">
    <source>
        <dbReference type="ARBA" id="ARBA00022741"/>
    </source>
</evidence>
<feature type="domain" description="Thiamin pyrophosphokinase thiamin-binding" evidence="7">
    <location>
        <begin position="151"/>
        <end position="207"/>
    </location>
</feature>
<evidence type="ECO:0000313" key="9">
    <source>
        <dbReference type="Proteomes" id="UP000226525"/>
    </source>
</evidence>
<dbReference type="InterPro" id="IPR007371">
    <property type="entry name" value="TPK_catalytic"/>
</dbReference>
<dbReference type="NCBIfam" id="TIGR01378">
    <property type="entry name" value="thi_PPkinase"/>
    <property type="match status" value="1"/>
</dbReference>
<protein>
    <recommendedName>
        <fullName evidence="5">Thiamine diphosphokinase</fullName>
        <ecNumber evidence="5">2.7.6.2</ecNumber>
    </recommendedName>
</protein>
<keyword evidence="2" id="KW-0547">Nucleotide-binding</keyword>
<dbReference type="GO" id="GO:0006772">
    <property type="term" value="P:thiamine metabolic process"/>
    <property type="evidence" value="ECO:0007669"/>
    <property type="project" value="UniProtKB-UniRule"/>
</dbReference>
<dbReference type="GO" id="GO:0016301">
    <property type="term" value="F:kinase activity"/>
    <property type="evidence" value="ECO:0007669"/>
    <property type="project" value="UniProtKB-KW"/>
</dbReference>
<dbReference type="EC" id="2.7.6.2" evidence="5"/>
<dbReference type="GO" id="GO:0030975">
    <property type="term" value="F:thiamine binding"/>
    <property type="evidence" value="ECO:0007669"/>
    <property type="project" value="InterPro"/>
</dbReference>
<organism evidence="8 9">
    <name type="scientific">SAR324 cluster bacterium</name>
    <dbReference type="NCBI Taxonomy" id="2024889"/>
    <lineage>
        <taxon>Bacteria</taxon>
        <taxon>Deltaproteobacteria</taxon>
        <taxon>SAR324 cluster</taxon>
    </lineage>
</organism>
<evidence type="ECO:0000256" key="3">
    <source>
        <dbReference type="ARBA" id="ARBA00022777"/>
    </source>
</evidence>
<dbReference type="InterPro" id="IPR036371">
    <property type="entry name" value="TPK_B1-bd_sf"/>
</dbReference>
<dbReference type="InterPro" id="IPR053149">
    <property type="entry name" value="TPK"/>
</dbReference>
<dbReference type="SUPFAM" id="SSF63862">
    <property type="entry name" value="Thiamin pyrophosphokinase, substrate-binding domain"/>
    <property type="match status" value="1"/>
</dbReference>
<evidence type="ECO:0000256" key="5">
    <source>
        <dbReference type="NCBIfam" id="TIGR01378"/>
    </source>
</evidence>
<accession>A0A2D6YJ94</accession>
<keyword evidence="3 8" id="KW-0418">Kinase</keyword>
<keyword evidence="4" id="KW-0067">ATP-binding</keyword>
<dbReference type="SUPFAM" id="SSF63999">
    <property type="entry name" value="Thiamin pyrophosphokinase, catalytic domain"/>
    <property type="match status" value="1"/>
</dbReference>
<dbReference type="EMBL" id="NZEX01000081">
    <property type="protein sequence ID" value="MAH63202.1"/>
    <property type="molecule type" value="Genomic_DNA"/>
</dbReference>
<dbReference type="GO" id="GO:0004788">
    <property type="term" value="F:thiamine diphosphokinase activity"/>
    <property type="evidence" value="ECO:0007669"/>
    <property type="project" value="UniProtKB-UniRule"/>
</dbReference>
<dbReference type="InterPro" id="IPR036759">
    <property type="entry name" value="TPK_catalytic_sf"/>
</dbReference>
<name>A0A2D6YJ94_9DELT</name>
<keyword evidence="1" id="KW-0808">Transferase</keyword>
<evidence type="ECO:0000259" key="6">
    <source>
        <dbReference type="Pfam" id="PF04263"/>
    </source>
</evidence>
<dbReference type="Gene3D" id="3.40.50.10240">
    <property type="entry name" value="Thiamin pyrophosphokinase, catalytic domain"/>
    <property type="match status" value="1"/>
</dbReference>